<dbReference type="InterPro" id="IPR050499">
    <property type="entry name" value="PEP-utilizing_PTS_enzyme"/>
</dbReference>
<keyword evidence="8" id="KW-0762">Sugar transport</keyword>
<protein>
    <recommendedName>
        <fullName evidence="5">phosphoenolpyruvate--protein phosphotransferase</fullName>
        <ecNumber evidence="5">2.7.3.9</ecNumber>
    </recommendedName>
</protein>
<dbReference type="GO" id="GO:0016301">
    <property type="term" value="F:kinase activity"/>
    <property type="evidence" value="ECO:0007669"/>
    <property type="project" value="UniProtKB-KW"/>
</dbReference>
<dbReference type="Pfam" id="PF00358">
    <property type="entry name" value="PTS_EIIA_1"/>
    <property type="match status" value="1"/>
</dbReference>
<comment type="cofactor">
    <cofactor evidence="2">
        <name>Mg(2+)</name>
        <dbReference type="ChEBI" id="CHEBI:18420"/>
    </cofactor>
</comment>
<keyword evidence="10" id="KW-0598">Phosphotransferase system</keyword>
<dbReference type="OrthoDB" id="9765468at2"/>
<evidence type="ECO:0000256" key="4">
    <source>
        <dbReference type="ARBA" id="ARBA00007837"/>
    </source>
</evidence>
<organism evidence="16 17">
    <name type="scientific">Paludibacterium purpuratum</name>
    <dbReference type="NCBI Taxonomy" id="1144873"/>
    <lineage>
        <taxon>Bacteria</taxon>
        <taxon>Pseudomonadati</taxon>
        <taxon>Pseudomonadota</taxon>
        <taxon>Betaproteobacteria</taxon>
        <taxon>Neisseriales</taxon>
        <taxon>Chromobacteriaceae</taxon>
        <taxon>Paludibacterium</taxon>
    </lineage>
</organism>
<dbReference type="InterPro" id="IPR008731">
    <property type="entry name" value="PTS_EIN"/>
</dbReference>
<name>A0A4V3DVD1_9NEIS</name>
<dbReference type="PROSITE" id="PS51350">
    <property type="entry name" value="PTS_HPR_DOM"/>
    <property type="match status" value="1"/>
</dbReference>
<dbReference type="NCBIfam" id="TIGR01417">
    <property type="entry name" value="PTS_I_fam"/>
    <property type="match status" value="1"/>
</dbReference>
<dbReference type="PROSITE" id="PS00742">
    <property type="entry name" value="PEP_ENZYMES_2"/>
    <property type="match status" value="1"/>
</dbReference>
<dbReference type="InterPro" id="IPR023151">
    <property type="entry name" value="PEP_util_CS"/>
</dbReference>
<dbReference type="GO" id="GO:0009401">
    <property type="term" value="P:phosphoenolpyruvate-dependent sugar phosphotransferase system"/>
    <property type="evidence" value="ECO:0007669"/>
    <property type="project" value="UniProtKB-KW"/>
</dbReference>
<evidence type="ECO:0000256" key="12">
    <source>
        <dbReference type="ARBA" id="ARBA00022777"/>
    </source>
</evidence>
<dbReference type="Gene3D" id="3.30.1340.10">
    <property type="entry name" value="HPr-like"/>
    <property type="match status" value="1"/>
</dbReference>
<keyword evidence="9 16" id="KW-0808">Transferase</keyword>
<dbReference type="PANTHER" id="PTHR46244:SF6">
    <property type="entry name" value="PHOSPHOENOLPYRUVATE-PROTEIN PHOSPHOTRANSFERASE"/>
    <property type="match status" value="1"/>
</dbReference>
<gene>
    <name evidence="16" type="ORF">DFP86_10447</name>
</gene>
<dbReference type="SUPFAM" id="SSF51261">
    <property type="entry name" value="Duplicated hybrid motif"/>
    <property type="match status" value="1"/>
</dbReference>
<evidence type="ECO:0000256" key="13">
    <source>
        <dbReference type="ARBA" id="ARBA00022842"/>
    </source>
</evidence>
<dbReference type="Proteomes" id="UP000295611">
    <property type="component" value="Unassembled WGS sequence"/>
</dbReference>
<dbReference type="InterPro" id="IPR040442">
    <property type="entry name" value="Pyrv_kinase-like_dom_sf"/>
</dbReference>
<dbReference type="InterPro" id="IPR015813">
    <property type="entry name" value="Pyrv/PenolPyrv_kinase-like_dom"/>
</dbReference>
<dbReference type="GO" id="GO:0046872">
    <property type="term" value="F:metal ion binding"/>
    <property type="evidence" value="ECO:0007669"/>
    <property type="project" value="UniProtKB-KW"/>
</dbReference>
<evidence type="ECO:0000256" key="3">
    <source>
        <dbReference type="ARBA" id="ARBA00004496"/>
    </source>
</evidence>
<dbReference type="PANTHER" id="PTHR46244">
    <property type="entry name" value="PHOSPHOENOLPYRUVATE-PROTEIN PHOSPHOTRANSFERASE"/>
    <property type="match status" value="1"/>
</dbReference>
<dbReference type="PROSITE" id="PS00371">
    <property type="entry name" value="PTS_EIIA_TYPE_1_HIS"/>
    <property type="match status" value="1"/>
</dbReference>
<dbReference type="PROSITE" id="PS00369">
    <property type="entry name" value="PTS_HPR_HIS"/>
    <property type="match status" value="1"/>
</dbReference>
<reference evidence="16 17" key="1">
    <citation type="submission" date="2019-03" db="EMBL/GenBank/DDBJ databases">
        <title>Genomic Encyclopedia of Type Strains, Phase III (KMG-III): the genomes of soil and plant-associated and newly described type strains.</title>
        <authorList>
            <person name="Whitman W."/>
        </authorList>
    </citation>
    <scope>NUCLEOTIDE SEQUENCE [LARGE SCALE GENOMIC DNA]</scope>
    <source>
        <strain evidence="16 17">CECT 8976</strain>
    </source>
</reference>
<dbReference type="SUPFAM" id="SSF52009">
    <property type="entry name" value="Phosphohistidine domain"/>
    <property type="match status" value="1"/>
</dbReference>
<dbReference type="InterPro" id="IPR006318">
    <property type="entry name" value="PTS_EI-like"/>
</dbReference>
<keyword evidence="6" id="KW-0813">Transport</keyword>
<dbReference type="Pfam" id="PF05524">
    <property type="entry name" value="PEP-utilisers_N"/>
    <property type="match status" value="1"/>
</dbReference>
<evidence type="ECO:0000256" key="5">
    <source>
        <dbReference type="ARBA" id="ARBA00012232"/>
    </source>
</evidence>
<dbReference type="FunFam" id="2.70.70.10:FF:000001">
    <property type="entry name" value="PTS system glucose-specific IIA component"/>
    <property type="match status" value="1"/>
</dbReference>
<evidence type="ECO:0000256" key="7">
    <source>
        <dbReference type="ARBA" id="ARBA00022490"/>
    </source>
</evidence>
<dbReference type="SUPFAM" id="SSF55594">
    <property type="entry name" value="HPr-like"/>
    <property type="match status" value="1"/>
</dbReference>
<dbReference type="EMBL" id="SNZP01000004">
    <property type="protein sequence ID" value="TDR80549.1"/>
    <property type="molecule type" value="Genomic_DNA"/>
</dbReference>
<evidence type="ECO:0000256" key="11">
    <source>
        <dbReference type="ARBA" id="ARBA00022723"/>
    </source>
</evidence>
<dbReference type="CDD" id="cd00367">
    <property type="entry name" value="PTS-HPr_like"/>
    <property type="match status" value="1"/>
</dbReference>
<dbReference type="InterPro" id="IPR001020">
    <property type="entry name" value="PTS_HPr_His_P_site"/>
</dbReference>
<dbReference type="GO" id="GO:0005737">
    <property type="term" value="C:cytoplasm"/>
    <property type="evidence" value="ECO:0007669"/>
    <property type="project" value="UniProtKB-SubCell"/>
</dbReference>
<evidence type="ECO:0000256" key="1">
    <source>
        <dbReference type="ARBA" id="ARBA00000683"/>
    </source>
</evidence>
<dbReference type="InterPro" id="IPR002114">
    <property type="entry name" value="PTS_HPr_Ser_P_site"/>
</dbReference>
<keyword evidence="16" id="KW-0670">Pyruvate</keyword>
<evidence type="ECO:0000256" key="8">
    <source>
        <dbReference type="ARBA" id="ARBA00022597"/>
    </source>
</evidence>
<evidence type="ECO:0000259" key="14">
    <source>
        <dbReference type="PROSITE" id="PS51093"/>
    </source>
</evidence>
<dbReference type="NCBIfam" id="TIGR01003">
    <property type="entry name" value="PTS_HPr_family"/>
    <property type="match status" value="1"/>
</dbReference>
<dbReference type="InterPro" id="IPR036618">
    <property type="entry name" value="PtsI_HPr-bd_sf"/>
</dbReference>
<comment type="subcellular location">
    <subcellularLocation>
        <location evidence="3">Cytoplasm</location>
    </subcellularLocation>
</comment>
<dbReference type="InterPro" id="IPR000121">
    <property type="entry name" value="PEP_util_C"/>
</dbReference>
<evidence type="ECO:0000256" key="2">
    <source>
        <dbReference type="ARBA" id="ARBA00001946"/>
    </source>
</evidence>
<comment type="catalytic activity">
    <reaction evidence="1">
        <text>L-histidyl-[protein] + phosphoenolpyruvate = N(pros)-phospho-L-histidyl-[protein] + pyruvate</text>
        <dbReference type="Rhea" id="RHEA:23880"/>
        <dbReference type="Rhea" id="RHEA-COMP:9745"/>
        <dbReference type="Rhea" id="RHEA-COMP:9746"/>
        <dbReference type="ChEBI" id="CHEBI:15361"/>
        <dbReference type="ChEBI" id="CHEBI:29979"/>
        <dbReference type="ChEBI" id="CHEBI:58702"/>
        <dbReference type="ChEBI" id="CHEBI:64837"/>
        <dbReference type="EC" id="2.7.3.9"/>
    </reaction>
</comment>
<evidence type="ECO:0000313" key="17">
    <source>
        <dbReference type="Proteomes" id="UP000295611"/>
    </source>
</evidence>
<dbReference type="InterPro" id="IPR036637">
    <property type="entry name" value="Phosphohistidine_dom_sf"/>
</dbReference>
<dbReference type="Gene3D" id="1.10.274.10">
    <property type="entry name" value="PtsI, HPr-binding domain"/>
    <property type="match status" value="1"/>
</dbReference>
<evidence type="ECO:0000256" key="9">
    <source>
        <dbReference type="ARBA" id="ARBA00022679"/>
    </source>
</evidence>
<accession>A0A4V3DVD1</accession>
<dbReference type="Gene3D" id="3.50.30.10">
    <property type="entry name" value="Phosphohistidine domain"/>
    <property type="match status" value="1"/>
</dbReference>
<dbReference type="Pfam" id="PF02896">
    <property type="entry name" value="PEP-utilizers_C"/>
    <property type="match status" value="1"/>
</dbReference>
<dbReference type="PROSITE" id="PS51093">
    <property type="entry name" value="PTS_EIIA_TYPE_1"/>
    <property type="match status" value="1"/>
</dbReference>
<dbReference type="PRINTS" id="PR00107">
    <property type="entry name" value="PHOSPHOCPHPR"/>
</dbReference>
<dbReference type="InterPro" id="IPR000032">
    <property type="entry name" value="HPr-like"/>
</dbReference>
<evidence type="ECO:0000256" key="10">
    <source>
        <dbReference type="ARBA" id="ARBA00022683"/>
    </source>
</evidence>
<dbReference type="RefSeq" id="WP_133679031.1">
    <property type="nucleotide sequence ID" value="NZ_SNZP01000004.1"/>
</dbReference>
<dbReference type="GO" id="GO:0008965">
    <property type="term" value="F:phosphoenolpyruvate-protein phosphotransferase activity"/>
    <property type="evidence" value="ECO:0007669"/>
    <property type="project" value="UniProtKB-EC"/>
</dbReference>
<feature type="domain" description="PTS EIIA type-1" evidence="14">
    <location>
        <begin position="23"/>
        <end position="127"/>
    </location>
</feature>
<dbReference type="Pfam" id="PF00391">
    <property type="entry name" value="PEP-utilizers"/>
    <property type="match status" value="1"/>
</dbReference>
<keyword evidence="12" id="KW-0418">Kinase</keyword>
<keyword evidence="17" id="KW-1185">Reference proteome</keyword>
<dbReference type="Gene3D" id="2.70.70.10">
    <property type="entry name" value="Glucose Permease (Domain IIA)"/>
    <property type="match status" value="1"/>
</dbReference>
<dbReference type="Pfam" id="PF00381">
    <property type="entry name" value="PTS-HPr"/>
    <property type="match status" value="1"/>
</dbReference>
<keyword evidence="13" id="KW-0460">Magnesium</keyword>
<keyword evidence="11" id="KW-0479">Metal-binding</keyword>
<dbReference type="InterPro" id="IPR001127">
    <property type="entry name" value="PTS_EIIA_1_perm"/>
</dbReference>
<feature type="domain" description="HPr" evidence="15">
    <location>
        <begin position="168"/>
        <end position="262"/>
    </location>
</feature>
<dbReference type="Gene3D" id="3.20.20.60">
    <property type="entry name" value="Phosphoenolpyruvate-binding domains"/>
    <property type="match status" value="1"/>
</dbReference>
<dbReference type="NCBIfam" id="TIGR00830">
    <property type="entry name" value="PTBA"/>
    <property type="match status" value="1"/>
</dbReference>
<dbReference type="EC" id="2.7.3.9" evidence="5"/>
<dbReference type="AlphaFoldDB" id="A0A4V3DVD1"/>
<dbReference type="PRINTS" id="PR01736">
    <property type="entry name" value="PHPHTRNFRASE"/>
</dbReference>
<comment type="caution">
    <text evidence="16">The sequence shown here is derived from an EMBL/GenBank/DDBJ whole genome shotgun (WGS) entry which is preliminary data.</text>
</comment>
<dbReference type="InterPro" id="IPR008279">
    <property type="entry name" value="PEP-util_enz_mobile_dom"/>
</dbReference>
<proteinExistence type="inferred from homology"/>
<dbReference type="InterPro" id="IPR035895">
    <property type="entry name" value="HPr-like_sf"/>
</dbReference>
<dbReference type="SUPFAM" id="SSF47831">
    <property type="entry name" value="Enzyme I of the PEP:sugar phosphotransferase system HPr-binding (sub)domain"/>
    <property type="match status" value="1"/>
</dbReference>
<evidence type="ECO:0000313" key="16">
    <source>
        <dbReference type="EMBL" id="TDR80549.1"/>
    </source>
</evidence>
<dbReference type="InterPro" id="IPR011055">
    <property type="entry name" value="Dup_hybrid_motif"/>
</dbReference>
<comment type="similarity">
    <text evidence="4">Belongs to the PEP-utilizing enzyme family.</text>
</comment>
<dbReference type="SUPFAM" id="SSF51621">
    <property type="entry name" value="Phosphoenolpyruvate/pyruvate domain"/>
    <property type="match status" value="1"/>
</dbReference>
<evidence type="ECO:0000259" key="15">
    <source>
        <dbReference type="PROSITE" id="PS51350"/>
    </source>
</evidence>
<dbReference type="PROSITE" id="PS00589">
    <property type="entry name" value="PTS_HPR_SER"/>
    <property type="match status" value="1"/>
</dbReference>
<evidence type="ECO:0000256" key="6">
    <source>
        <dbReference type="ARBA" id="ARBA00022448"/>
    </source>
</evidence>
<keyword evidence="7" id="KW-0963">Cytoplasm</keyword>
<sequence>MTQALELKAPLSGKALPLSQVPDPVFAGLMMGDGLAIDPTSGTLLAPCDGVIAQVARTGHALTLTAANGAEILMHVGIDTVSLKGEGFRPLVAQGASVTCGQPLIEADLGFIAGKVPSLITVVVIANSDAYVPQSRAEGALTAGQSAFMSVHAKGEAKPVETVAADAGTSAWAVVGHGDGVHARPAAMIQAAAKGFNARVVLRFAGQEASARSVVALMGLGIGHGDRVEVLASGAEAEQALAAVVEALQAQSPSAHTELGAESAGAPIALGAGKIGGVLAAPGLAIGPVAQFTAADPRVMETAGELGAEYNALAQALATVRSEIMTQVHAALKRGDKALQAIFDAHLALLDDPELIGGAERAIGQGSSAGCAFRDASQAQRRILLAMNNPLLAERAGDLKDLERRVLLAISGDVDEKPVVPPRSILIADDLTPSDLAALPADALAGVVLARGGATSHVAILVRARGIPAIVAAGPAALQIENGRQVLLDATTGVLDTCPAAEALQDAERQIDQRHAMLEQVKRKAAEPAQTLDGHAIEVAANIANERDAREAVRCGADSVGLLRSEFLFIDRESAPTRAEQQVAYQAVLDAMAGRSAIMRTLDVGGDKDVPYLTLPPEDNPALGLRGVRSGFARPALLDDQLAALLATRPASKLRILLPMVADVADLLRVKTRLTELAAEMGVDELPQLGVMIEVPSAAMLADQLAEHADFLSIGTNDLTQYTLARDRCNPELAAGLDHMHPALLRLIAQTTAGAAKHGRWVGVCGAMASDLEAAPVLIGLGVTELSVSPGLVPELKARVRALDLAMCRREVQPLLQLASAAEVRARAREIWPQA</sequence>